<evidence type="ECO:0000313" key="6">
    <source>
        <dbReference type="Proteomes" id="UP000472265"/>
    </source>
</evidence>
<evidence type="ECO:0000313" key="5">
    <source>
        <dbReference type="Ensembl" id="ENSSAUP00010017944.1"/>
    </source>
</evidence>
<dbReference type="GO" id="GO:0005737">
    <property type="term" value="C:cytoplasm"/>
    <property type="evidence" value="ECO:0007669"/>
    <property type="project" value="TreeGrafter"/>
</dbReference>
<dbReference type="PANTHER" id="PTHR16306:SF0">
    <property type="entry name" value="TRANSLIN-ASSOCIATED FACTOR X-INTERACTING PROTEIN 1"/>
    <property type="match status" value="1"/>
</dbReference>
<dbReference type="InParanoid" id="A0A671UVC5"/>
<dbReference type="AlphaFoldDB" id="A0A671UVC5"/>
<dbReference type="RefSeq" id="XP_030280707.1">
    <property type="nucleotide sequence ID" value="XM_030424847.1"/>
</dbReference>
<feature type="domain" description="Translin-associated factor X-interacting protein 1 N-terminal" evidence="4">
    <location>
        <begin position="76"/>
        <end position="187"/>
    </location>
</feature>
<evidence type="ECO:0000259" key="4">
    <source>
        <dbReference type="Pfam" id="PF15739"/>
    </source>
</evidence>
<dbReference type="Ensembl" id="ENSSAUT00010018966.1">
    <property type="protein sequence ID" value="ENSSAUP00010017944.1"/>
    <property type="gene ID" value="ENSSAUG00010008134.1"/>
</dbReference>
<evidence type="ECO:0000256" key="2">
    <source>
        <dbReference type="SAM" id="Coils"/>
    </source>
</evidence>
<dbReference type="GeneID" id="115586085"/>
<evidence type="ECO:0000256" key="1">
    <source>
        <dbReference type="ARBA" id="ARBA00023054"/>
    </source>
</evidence>
<dbReference type="CTD" id="55815"/>
<reference evidence="5" key="1">
    <citation type="submission" date="2021-04" db="EMBL/GenBank/DDBJ databases">
        <authorList>
            <consortium name="Wellcome Sanger Institute Data Sharing"/>
        </authorList>
    </citation>
    <scope>NUCLEOTIDE SEQUENCE [LARGE SCALE GENOMIC DNA]</scope>
</reference>
<gene>
    <name evidence="5" type="primary">tsnaxip1</name>
</gene>
<dbReference type="OMA" id="CATRKCW"/>
<feature type="compositionally biased region" description="Polar residues" evidence="3">
    <location>
        <begin position="343"/>
        <end position="353"/>
    </location>
</feature>
<reference evidence="5" key="3">
    <citation type="submission" date="2025-09" db="UniProtKB">
        <authorList>
            <consortium name="Ensembl"/>
        </authorList>
    </citation>
    <scope>IDENTIFICATION</scope>
</reference>
<evidence type="ECO:0000256" key="3">
    <source>
        <dbReference type="SAM" id="MobiDB-lite"/>
    </source>
</evidence>
<sequence>MSPHKDIKFPPLTPSQKQRLTYDRTLQNDPAQTTEEGPEGQNPVSAQPAAIKMCWKGSSYIYAGLGRKPQLLIHMESYVNKELHTISSHEPKFQELKLQVYRDVFGCFIREFKTYQPLLSAIKKEYETTLAHQQEQIRELEPMRSHLRLVSEECDRKIQARCAEEHAEIEALKREKQQLQRDIEAMREREKAKQAVVDRLQSELSSQYLQYREERDARKLLIWQLSDLTRGPGKEERSADPCTEEEKDQVELQLALKVCRADLTKAQEELNRMKAEYWDVVPRRNWDTLERTHKQTILQLKTLLGDFDKLKSEYDTLLELHKGDSMQNEAHDHITVQMDDTVSKGQNQIQSSHLKVPLDSDAPESSTLREFRPALRTVFPLKSVQEKDELVASAQCEPDSSKDAISSQRPHCPLAESSVAALSAALDKSEENAVSSQLPASK</sequence>
<reference evidence="5" key="2">
    <citation type="submission" date="2025-08" db="UniProtKB">
        <authorList>
            <consortium name="Ensembl"/>
        </authorList>
    </citation>
    <scope>IDENTIFICATION</scope>
</reference>
<feature type="region of interest" description="Disordered" evidence="3">
    <location>
        <begin position="1"/>
        <end position="45"/>
    </location>
</feature>
<feature type="region of interest" description="Disordered" evidence="3">
    <location>
        <begin position="394"/>
        <end position="414"/>
    </location>
</feature>
<dbReference type="PANTHER" id="PTHR16306">
    <property type="entry name" value="TRANSLIN-ASSOCIATED FACTOR X-INTERACTING PROTEIN 1"/>
    <property type="match status" value="1"/>
</dbReference>
<dbReference type="GeneTree" id="ENSGT00390000018598"/>
<keyword evidence="6" id="KW-1185">Reference proteome</keyword>
<protein>
    <recommendedName>
        <fullName evidence="4">Translin-associated factor X-interacting protein 1 N-terminal domain-containing protein</fullName>
    </recommendedName>
</protein>
<proteinExistence type="predicted"/>
<feature type="compositionally biased region" description="Polar residues" evidence="3">
    <location>
        <begin position="14"/>
        <end position="35"/>
    </location>
</feature>
<accession>A0A671UVC5</accession>
<dbReference type="InterPro" id="IPR032755">
    <property type="entry name" value="TSNAXIP1_N"/>
</dbReference>
<dbReference type="Pfam" id="PF15739">
    <property type="entry name" value="TSNAXIP1_N"/>
    <property type="match status" value="1"/>
</dbReference>
<organism evidence="5 6">
    <name type="scientific">Sparus aurata</name>
    <name type="common">Gilthead sea bream</name>
    <dbReference type="NCBI Taxonomy" id="8175"/>
    <lineage>
        <taxon>Eukaryota</taxon>
        <taxon>Metazoa</taxon>
        <taxon>Chordata</taxon>
        <taxon>Craniata</taxon>
        <taxon>Vertebrata</taxon>
        <taxon>Euteleostomi</taxon>
        <taxon>Actinopterygii</taxon>
        <taxon>Neopterygii</taxon>
        <taxon>Teleostei</taxon>
        <taxon>Neoteleostei</taxon>
        <taxon>Acanthomorphata</taxon>
        <taxon>Eupercaria</taxon>
        <taxon>Spariformes</taxon>
        <taxon>Sparidae</taxon>
        <taxon>Sparus</taxon>
    </lineage>
</organism>
<keyword evidence="1 2" id="KW-0175">Coiled coil</keyword>
<dbReference type="Proteomes" id="UP000472265">
    <property type="component" value="Chromosome 8"/>
</dbReference>
<name>A0A671UVC5_SPAAU</name>
<dbReference type="OrthoDB" id="261426at2759"/>
<feature type="region of interest" description="Disordered" evidence="3">
    <location>
        <begin position="343"/>
        <end position="365"/>
    </location>
</feature>
<dbReference type="FunCoup" id="A0A671UVC5">
    <property type="interactions" value="319"/>
</dbReference>
<feature type="coiled-coil region" evidence="2">
    <location>
        <begin position="162"/>
        <end position="203"/>
    </location>
</feature>